<evidence type="ECO:0000313" key="1">
    <source>
        <dbReference type="EMBL" id="KDQ63415.1"/>
    </source>
</evidence>
<dbReference type="PANTHER" id="PTHR38115">
    <property type="entry name" value="LIPOCALIN-LIKE DOMAIN-CONTAINING PROTEIN"/>
    <property type="match status" value="1"/>
</dbReference>
<proteinExistence type="predicted"/>
<dbReference type="InterPro" id="IPR053037">
    <property type="entry name" value="Pericyclase_pydY-like"/>
</dbReference>
<dbReference type="EMBL" id="KL197710">
    <property type="protein sequence ID" value="KDQ63415.1"/>
    <property type="molecule type" value="Genomic_DNA"/>
</dbReference>
<dbReference type="AlphaFoldDB" id="A0A067QBB6"/>
<dbReference type="Proteomes" id="UP000027265">
    <property type="component" value="Unassembled WGS sequence"/>
</dbReference>
<keyword evidence="2" id="KW-1185">Reference proteome</keyword>
<gene>
    <name evidence="1" type="ORF">JAAARDRAFT_29446</name>
</gene>
<protein>
    <submittedName>
        <fullName evidence="1">Uncharacterized protein</fullName>
    </submittedName>
</protein>
<dbReference type="OrthoDB" id="425354at2759"/>
<dbReference type="PANTHER" id="PTHR38115:SF1">
    <property type="entry name" value="LIPOCALIN-LIKE DOMAIN-CONTAINING PROTEIN"/>
    <property type="match status" value="1"/>
</dbReference>
<organism evidence="1 2">
    <name type="scientific">Jaapia argillacea MUCL 33604</name>
    <dbReference type="NCBI Taxonomy" id="933084"/>
    <lineage>
        <taxon>Eukaryota</taxon>
        <taxon>Fungi</taxon>
        <taxon>Dikarya</taxon>
        <taxon>Basidiomycota</taxon>
        <taxon>Agaricomycotina</taxon>
        <taxon>Agaricomycetes</taxon>
        <taxon>Agaricomycetidae</taxon>
        <taxon>Jaapiales</taxon>
        <taxon>Jaapiaceae</taxon>
        <taxon>Jaapia</taxon>
    </lineage>
</organism>
<accession>A0A067QBB6</accession>
<reference evidence="2" key="1">
    <citation type="journal article" date="2014" name="Proc. Natl. Acad. Sci. U.S.A.">
        <title>Extensive sampling of basidiomycete genomes demonstrates inadequacy of the white-rot/brown-rot paradigm for wood decay fungi.</title>
        <authorList>
            <person name="Riley R."/>
            <person name="Salamov A.A."/>
            <person name="Brown D.W."/>
            <person name="Nagy L.G."/>
            <person name="Floudas D."/>
            <person name="Held B.W."/>
            <person name="Levasseur A."/>
            <person name="Lombard V."/>
            <person name="Morin E."/>
            <person name="Otillar R."/>
            <person name="Lindquist E.A."/>
            <person name="Sun H."/>
            <person name="LaButti K.M."/>
            <person name="Schmutz J."/>
            <person name="Jabbour D."/>
            <person name="Luo H."/>
            <person name="Baker S.E."/>
            <person name="Pisabarro A.G."/>
            <person name="Walton J.D."/>
            <person name="Blanchette R.A."/>
            <person name="Henrissat B."/>
            <person name="Martin F."/>
            <person name="Cullen D."/>
            <person name="Hibbett D.S."/>
            <person name="Grigoriev I.V."/>
        </authorList>
    </citation>
    <scope>NUCLEOTIDE SEQUENCE [LARGE SCALE GENOMIC DNA]</scope>
    <source>
        <strain evidence="2">MUCL 33604</strain>
    </source>
</reference>
<sequence>MAAPETMTTLDMSGKFTLNRSLSDSTDEILKLQGVGWMKRKAIGLATINLAVKHYTDDSGIEHIDITQTLGSLPGNQEDRILDWTARNKVDGTFGAVIGKTKRAKVEEVEDDSGFLKEGWTEDVIEKGLILVYGAGDTEKGAPAWIAEQTWGFEVVGKVRRYVRHLKFKGPGGEDIKARMVYDYTGSLEELKK</sequence>
<evidence type="ECO:0000313" key="2">
    <source>
        <dbReference type="Proteomes" id="UP000027265"/>
    </source>
</evidence>
<name>A0A067QBB6_9AGAM</name>
<dbReference type="InParanoid" id="A0A067QBB6"/>
<dbReference type="HOGENOM" id="CLU_088979_2_0_1"/>